<feature type="transmembrane region" description="Helical" evidence="1">
    <location>
        <begin position="45"/>
        <end position="65"/>
    </location>
</feature>
<keyword evidence="4" id="KW-1185">Reference proteome</keyword>
<keyword evidence="3" id="KW-0012">Acyltransferase</keyword>
<dbReference type="PANTHER" id="PTHR23028:SF53">
    <property type="entry name" value="ACYL_TRANSF_3 DOMAIN-CONTAINING PROTEIN"/>
    <property type="match status" value="1"/>
</dbReference>
<reference evidence="4" key="1">
    <citation type="journal article" date="2019" name="Int. J. Syst. Evol. Microbiol.">
        <title>The Global Catalogue of Microorganisms (GCM) 10K type strain sequencing project: providing services to taxonomists for standard genome sequencing and annotation.</title>
        <authorList>
            <consortium name="The Broad Institute Genomics Platform"/>
            <consortium name="The Broad Institute Genome Sequencing Center for Infectious Disease"/>
            <person name="Wu L."/>
            <person name="Ma J."/>
        </authorList>
    </citation>
    <scope>NUCLEOTIDE SEQUENCE [LARGE SCALE GENOMIC DNA]</scope>
    <source>
        <strain evidence="4">JCM 16117</strain>
    </source>
</reference>
<accession>A0ABP5QM20</accession>
<dbReference type="EMBL" id="BAAAQY010000007">
    <property type="protein sequence ID" value="GAA2239791.1"/>
    <property type="molecule type" value="Genomic_DNA"/>
</dbReference>
<keyword evidence="3" id="KW-0808">Transferase</keyword>
<evidence type="ECO:0000313" key="3">
    <source>
        <dbReference type="EMBL" id="GAA2239791.1"/>
    </source>
</evidence>
<evidence type="ECO:0000313" key="4">
    <source>
        <dbReference type="Proteomes" id="UP001500929"/>
    </source>
</evidence>
<evidence type="ECO:0000259" key="2">
    <source>
        <dbReference type="Pfam" id="PF01757"/>
    </source>
</evidence>
<dbReference type="GO" id="GO:0016746">
    <property type="term" value="F:acyltransferase activity"/>
    <property type="evidence" value="ECO:0007669"/>
    <property type="project" value="UniProtKB-KW"/>
</dbReference>
<feature type="transmembrane region" description="Helical" evidence="1">
    <location>
        <begin position="275"/>
        <end position="298"/>
    </location>
</feature>
<dbReference type="Proteomes" id="UP001500929">
    <property type="component" value="Unassembled WGS sequence"/>
</dbReference>
<keyword evidence="1" id="KW-0472">Membrane</keyword>
<evidence type="ECO:0000256" key="1">
    <source>
        <dbReference type="SAM" id="Phobius"/>
    </source>
</evidence>
<feature type="transmembrane region" description="Helical" evidence="1">
    <location>
        <begin position="165"/>
        <end position="183"/>
    </location>
</feature>
<dbReference type="InterPro" id="IPR050879">
    <property type="entry name" value="Acyltransferase_3"/>
</dbReference>
<feature type="transmembrane region" description="Helical" evidence="1">
    <location>
        <begin position="212"/>
        <end position="230"/>
    </location>
</feature>
<feature type="domain" description="Acyltransferase 3" evidence="2">
    <location>
        <begin position="8"/>
        <end position="326"/>
    </location>
</feature>
<protein>
    <submittedName>
        <fullName evidence="3">Acyltransferase</fullName>
    </submittedName>
</protein>
<name>A0ABP5QM20_9MICO</name>
<feature type="transmembrane region" description="Helical" evidence="1">
    <location>
        <begin position="86"/>
        <end position="104"/>
    </location>
</feature>
<sequence length="369" mass="40530">MRARLALIDYLRFTAAASVVLYHWFLWGIANGKNDNLDYSPFSHVALYGYMGVRLFFLISGFVIFKSAVGKSASAFAVGRVKRLYPAYWFGLTIGFVVVIISTQKNPVGLIPAWLANLTMAPQIFGFSYVDGVYWTLLYELTFYALVGLLVLLGMGHRLAQFMPIWALVMLIVTVVAPSLARVPYLGEYYPLFAGGAIIATVMSSGWTWLRAVGLAASLAASLIFAWRQFPTIPTNENLVGYEFSIPLVFALIVLFYALIWLQTVPSVAKIKLPLSAELGLLTYPVYLIHGALGYWIIQSLVPVVGPVLAVLAAAVAVLAMSLLLHHVVEVRMGSVWQKLFGVVIGRPVSAAEKLVGRLRGDLAHASRR</sequence>
<dbReference type="PANTHER" id="PTHR23028">
    <property type="entry name" value="ACETYLTRANSFERASE"/>
    <property type="match status" value="1"/>
</dbReference>
<feature type="transmembrane region" description="Helical" evidence="1">
    <location>
        <begin position="132"/>
        <end position="153"/>
    </location>
</feature>
<dbReference type="InterPro" id="IPR002656">
    <property type="entry name" value="Acyl_transf_3_dom"/>
</dbReference>
<feature type="transmembrane region" description="Helical" evidence="1">
    <location>
        <begin position="304"/>
        <end position="325"/>
    </location>
</feature>
<gene>
    <name evidence="3" type="ORF">GCM10009851_26490</name>
</gene>
<proteinExistence type="predicted"/>
<dbReference type="Pfam" id="PF01757">
    <property type="entry name" value="Acyl_transf_3"/>
    <property type="match status" value="1"/>
</dbReference>
<organism evidence="3 4">
    <name type="scientific">Herbiconiux moechotypicola</name>
    <dbReference type="NCBI Taxonomy" id="637393"/>
    <lineage>
        <taxon>Bacteria</taxon>
        <taxon>Bacillati</taxon>
        <taxon>Actinomycetota</taxon>
        <taxon>Actinomycetes</taxon>
        <taxon>Micrococcales</taxon>
        <taxon>Microbacteriaceae</taxon>
        <taxon>Herbiconiux</taxon>
    </lineage>
</organism>
<feature type="transmembrane region" description="Helical" evidence="1">
    <location>
        <begin position="7"/>
        <end position="25"/>
    </location>
</feature>
<comment type="caution">
    <text evidence="3">The sequence shown here is derived from an EMBL/GenBank/DDBJ whole genome shotgun (WGS) entry which is preliminary data.</text>
</comment>
<keyword evidence="1" id="KW-0812">Transmembrane</keyword>
<dbReference type="RefSeq" id="WP_259481014.1">
    <property type="nucleotide sequence ID" value="NZ_BAAAQY010000007.1"/>
</dbReference>
<keyword evidence="1" id="KW-1133">Transmembrane helix</keyword>
<feature type="transmembrane region" description="Helical" evidence="1">
    <location>
        <begin position="242"/>
        <end position="263"/>
    </location>
</feature>